<dbReference type="CDD" id="cd06225">
    <property type="entry name" value="HAMP"/>
    <property type="match status" value="1"/>
</dbReference>
<dbReference type="InterPro" id="IPR003660">
    <property type="entry name" value="HAMP_dom"/>
</dbReference>
<keyword evidence="4 8" id="KW-0812">Transmembrane</keyword>
<accession>A0A9D2B4N3</accession>
<evidence type="ECO:0000256" key="2">
    <source>
        <dbReference type="ARBA" id="ARBA00022475"/>
    </source>
</evidence>
<evidence type="ECO:0000256" key="3">
    <source>
        <dbReference type="ARBA" id="ARBA00022481"/>
    </source>
</evidence>
<feature type="non-terminal residue" evidence="10">
    <location>
        <position position="273"/>
    </location>
</feature>
<dbReference type="SUPFAM" id="SSF158472">
    <property type="entry name" value="HAMP domain-like"/>
    <property type="match status" value="1"/>
</dbReference>
<dbReference type="GO" id="GO:0007165">
    <property type="term" value="P:signal transduction"/>
    <property type="evidence" value="ECO:0007669"/>
    <property type="project" value="UniProtKB-KW"/>
</dbReference>
<dbReference type="Proteomes" id="UP000824248">
    <property type="component" value="Unassembled WGS sequence"/>
</dbReference>
<dbReference type="Pfam" id="PF02203">
    <property type="entry name" value="TarH"/>
    <property type="match status" value="1"/>
</dbReference>
<evidence type="ECO:0000259" key="9">
    <source>
        <dbReference type="PROSITE" id="PS50885"/>
    </source>
</evidence>
<evidence type="ECO:0000256" key="4">
    <source>
        <dbReference type="ARBA" id="ARBA00022692"/>
    </source>
</evidence>
<evidence type="ECO:0000256" key="6">
    <source>
        <dbReference type="ARBA" id="ARBA00023136"/>
    </source>
</evidence>
<dbReference type="Pfam" id="PF00672">
    <property type="entry name" value="HAMP"/>
    <property type="match status" value="1"/>
</dbReference>
<feature type="domain" description="HAMP" evidence="9">
    <location>
        <begin position="213"/>
        <end position="265"/>
    </location>
</feature>
<keyword evidence="7" id="KW-0807">Transducer</keyword>
<keyword evidence="5 8" id="KW-1133">Transmembrane helix</keyword>
<dbReference type="Gene3D" id="6.10.340.10">
    <property type="match status" value="1"/>
</dbReference>
<evidence type="ECO:0000313" key="11">
    <source>
        <dbReference type="Proteomes" id="UP000824248"/>
    </source>
</evidence>
<keyword evidence="3" id="KW-0488">Methylation</keyword>
<evidence type="ECO:0000313" key="10">
    <source>
        <dbReference type="EMBL" id="HIX61342.1"/>
    </source>
</evidence>
<dbReference type="InterPro" id="IPR035440">
    <property type="entry name" value="4HB_MCP_dom_sf"/>
</dbReference>
<name>A0A9D2B4N3_9GAMM</name>
<proteinExistence type="predicted"/>
<dbReference type="SMART" id="SM00304">
    <property type="entry name" value="HAMP"/>
    <property type="match status" value="1"/>
</dbReference>
<comment type="caution">
    <text evidence="10">The sequence shown here is derived from an EMBL/GenBank/DDBJ whole genome shotgun (WGS) entry which is preliminary data.</text>
</comment>
<dbReference type="SUPFAM" id="SSF47170">
    <property type="entry name" value="Aspartate receptor, ligand-binding domain"/>
    <property type="match status" value="1"/>
</dbReference>
<evidence type="ECO:0000256" key="8">
    <source>
        <dbReference type="SAM" id="Phobius"/>
    </source>
</evidence>
<reference evidence="10" key="2">
    <citation type="submission" date="2021-04" db="EMBL/GenBank/DDBJ databases">
        <authorList>
            <person name="Gilroy R."/>
        </authorList>
    </citation>
    <scope>NUCLEOTIDE SEQUENCE</scope>
    <source>
        <strain evidence="10">1193</strain>
    </source>
</reference>
<keyword evidence="2" id="KW-1003">Cell membrane</keyword>
<organism evidence="10 11">
    <name type="scientific">Candidatus Halomonas stercoripullorum</name>
    <dbReference type="NCBI Taxonomy" id="2838617"/>
    <lineage>
        <taxon>Bacteria</taxon>
        <taxon>Pseudomonadati</taxon>
        <taxon>Pseudomonadota</taxon>
        <taxon>Gammaproteobacteria</taxon>
        <taxon>Oceanospirillales</taxon>
        <taxon>Halomonadaceae</taxon>
        <taxon>Halomonas</taxon>
    </lineage>
</organism>
<reference evidence="10" key="1">
    <citation type="journal article" date="2021" name="PeerJ">
        <title>Extensive microbial diversity within the chicken gut microbiome revealed by metagenomics and culture.</title>
        <authorList>
            <person name="Gilroy R."/>
            <person name="Ravi A."/>
            <person name="Getino M."/>
            <person name="Pursley I."/>
            <person name="Horton D.L."/>
            <person name="Alikhan N.F."/>
            <person name="Baker D."/>
            <person name="Gharbi K."/>
            <person name="Hall N."/>
            <person name="Watson M."/>
            <person name="Adriaenssens E.M."/>
            <person name="Foster-Nyarko E."/>
            <person name="Jarju S."/>
            <person name="Secka A."/>
            <person name="Antonio M."/>
            <person name="Oren A."/>
            <person name="Chaudhuri R.R."/>
            <person name="La Ragione R."/>
            <person name="Hildebrand F."/>
            <person name="Pallen M.J."/>
        </authorList>
    </citation>
    <scope>NUCLEOTIDE SEQUENCE</scope>
    <source>
        <strain evidence="10">1193</strain>
    </source>
</reference>
<gene>
    <name evidence="10" type="ORF">H9854_03775</name>
</gene>
<evidence type="ECO:0000256" key="1">
    <source>
        <dbReference type="ARBA" id="ARBA00004236"/>
    </source>
</evidence>
<keyword evidence="6 8" id="KW-0472">Membrane</keyword>
<dbReference type="InterPro" id="IPR003122">
    <property type="entry name" value="Tar_rcpt_lig-bd"/>
</dbReference>
<feature type="transmembrane region" description="Helical" evidence="8">
    <location>
        <begin position="12"/>
        <end position="33"/>
    </location>
</feature>
<dbReference type="GO" id="GO:0006935">
    <property type="term" value="P:chemotaxis"/>
    <property type="evidence" value="ECO:0007669"/>
    <property type="project" value="InterPro"/>
</dbReference>
<feature type="transmembrane region" description="Helical" evidence="8">
    <location>
        <begin position="189"/>
        <end position="210"/>
    </location>
</feature>
<sequence>MRPNLSIRQLSLIMLAVVTLLLLAFTLLTWSVMQQSRHDLAELERLNVQQASMLNRLHVASLEGLNRMDRALERQLRPSLGDPIAALEAVEEELNEMLASHQSFVEATQGTPHLALRDTLNTHTESLLDIMRQQLAAIQAGDRSRYRQLTLAAVEQSQALTENARHFYAVADQQGTELLEQADRQARQFGWLLTGGLLLATVVLASMAWLGQRYILQPLRHVIGHFRIMGDGDLTIPVEVRGLREIQQLLGELSSMQDSLVLTVRHLDDTSQH</sequence>
<comment type="subcellular location">
    <subcellularLocation>
        <location evidence="1">Cell membrane</location>
    </subcellularLocation>
</comment>
<dbReference type="GO" id="GO:0005886">
    <property type="term" value="C:plasma membrane"/>
    <property type="evidence" value="ECO:0007669"/>
    <property type="project" value="UniProtKB-SubCell"/>
</dbReference>
<protein>
    <submittedName>
        <fullName evidence="10">Tar ligand binding domain-containing protein</fullName>
    </submittedName>
</protein>
<evidence type="ECO:0000256" key="5">
    <source>
        <dbReference type="ARBA" id="ARBA00022989"/>
    </source>
</evidence>
<dbReference type="PROSITE" id="PS50885">
    <property type="entry name" value="HAMP"/>
    <property type="match status" value="1"/>
</dbReference>
<dbReference type="AlphaFoldDB" id="A0A9D2B4N3"/>
<dbReference type="EMBL" id="DXFC01000108">
    <property type="protein sequence ID" value="HIX61342.1"/>
    <property type="molecule type" value="Genomic_DNA"/>
</dbReference>
<evidence type="ECO:0000256" key="7">
    <source>
        <dbReference type="ARBA" id="ARBA00023224"/>
    </source>
</evidence>